<dbReference type="Pfam" id="PF05485">
    <property type="entry name" value="THAP"/>
    <property type="match status" value="1"/>
</dbReference>
<sequence>MPQCAVASCRNSHRRTRAEAVRYHRFPRHSEVRERWVRACGRTPNTNGDPPFNISTARICSSHFEDEYYEKDGPSGAKRSRLKPGAVPTRHVPTPVQPFVEMMSASEEKRLQVAQKSGQPKTKPMAPRRRNSQKVNLAQASERVDRGNMNGDSNVDEHSNSGLSVGSSNGGNSGISDNVVPRMSGKRGNSGYGSLSSVRNSAIPSTSKQADELDRLQQQRKSDVTSMARSISKKDFMAALKLIPTKEPEE</sequence>
<evidence type="ECO:0000256" key="4">
    <source>
        <dbReference type="ARBA" id="ARBA00023125"/>
    </source>
</evidence>
<evidence type="ECO:0000256" key="3">
    <source>
        <dbReference type="ARBA" id="ARBA00022833"/>
    </source>
</evidence>
<dbReference type="PANTHER" id="PTHR46600">
    <property type="entry name" value="THAP DOMAIN-CONTAINING"/>
    <property type="match status" value="1"/>
</dbReference>
<organism evidence="8 9">
    <name type="scientific">Ooceraea biroi</name>
    <name type="common">Clonal raider ant</name>
    <name type="synonym">Cerapachys biroi</name>
    <dbReference type="NCBI Taxonomy" id="2015173"/>
    <lineage>
        <taxon>Eukaryota</taxon>
        <taxon>Metazoa</taxon>
        <taxon>Ecdysozoa</taxon>
        <taxon>Arthropoda</taxon>
        <taxon>Hexapoda</taxon>
        <taxon>Insecta</taxon>
        <taxon>Pterygota</taxon>
        <taxon>Neoptera</taxon>
        <taxon>Endopterygota</taxon>
        <taxon>Hymenoptera</taxon>
        <taxon>Apocrita</taxon>
        <taxon>Aculeata</taxon>
        <taxon>Formicoidea</taxon>
        <taxon>Formicidae</taxon>
        <taxon>Dorylinae</taxon>
        <taxon>Ooceraea</taxon>
    </lineage>
</organism>
<dbReference type="SMART" id="SM00980">
    <property type="entry name" value="THAP"/>
    <property type="match status" value="1"/>
</dbReference>
<keyword evidence="1" id="KW-0479">Metal-binding</keyword>
<evidence type="ECO:0000259" key="7">
    <source>
        <dbReference type="PROSITE" id="PS50950"/>
    </source>
</evidence>
<evidence type="ECO:0000313" key="8">
    <source>
        <dbReference type="EMBL" id="EZA62448.1"/>
    </source>
</evidence>
<feature type="domain" description="THAP-type" evidence="7">
    <location>
        <begin position="1"/>
        <end position="91"/>
    </location>
</feature>
<dbReference type="OrthoDB" id="432970at2759"/>
<evidence type="ECO:0000256" key="6">
    <source>
        <dbReference type="SAM" id="MobiDB-lite"/>
    </source>
</evidence>
<dbReference type="PROSITE" id="PS50950">
    <property type="entry name" value="ZF_THAP"/>
    <property type="match status" value="1"/>
</dbReference>
<dbReference type="Proteomes" id="UP000053097">
    <property type="component" value="Unassembled WGS sequence"/>
</dbReference>
<feature type="compositionally biased region" description="Polar residues" evidence="6">
    <location>
        <begin position="192"/>
        <end position="208"/>
    </location>
</feature>
<reference evidence="8 9" key="1">
    <citation type="journal article" date="2014" name="Curr. Biol.">
        <title>The genome of the clonal raider ant Cerapachys biroi.</title>
        <authorList>
            <person name="Oxley P.R."/>
            <person name="Ji L."/>
            <person name="Fetter-Pruneda I."/>
            <person name="McKenzie S.K."/>
            <person name="Li C."/>
            <person name="Hu H."/>
            <person name="Zhang G."/>
            <person name="Kronauer D.J."/>
        </authorList>
    </citation>
    <scope>NUCLEOTIDE SEQUENCE [LARGE SCALE GENOMIC DNA]</scope>
</reference>
<feature type="region of interest" description="Disordered" evidence="6">
    <location>
        <begin position="69"/>
        <end position="95"/>
    </location>
</feature>
<dbReference type="SMART" id="SM00692">
    <property type="entry name" value="DM3"/>
    <property type="match status" value="1"/>
</dbReference>
<dbReference type="InterPro" id="IPR006612">
    <property type="entry name" value="THAP_Znf"/>
</dbReference>
<proteinExistence type="predicted"/>
<evidence type="ECO:0000256" key="1">
    <source>
        <dbReference type="ARBA" id="ARBA00022723"/>
    </source>
</evidence>
<name>A0A026X2W3_OOCBI</name>
<feature type="compositionally biased region" description="Basic and acidic residues" evidence="6">
    <location>
        <begin position="209"/>
        <end position="223"/>
    </location>
</feature>
<dbReference type="InterPro" id="IPR038441">
    <property type="entry name" value="THAP_Znf_sf"/>
</dbReference>
<dbReference type="InterPro" id="IPR026516">
    <property type="entry name" value="THAP1/10"/>
</dbReference>
<keyword evidence="2 5" id="KW-0863">Zinc-finger</keyword>
<keyword evidence="4 5" id="KW-0238">DNA-binding</keyword>
<dbReference type="EMBL" id="KK107020">
    <property type="protein sequence ID" value="EZA62448.1"/>
    <property type="molecule type" value="Genomic_DNA"/>
</dbReference>
<protein>
    <recommendedName>
        <fullName evidence="7">THAP-type domain-containing protein</fullName>
    </recommendedName>
</protein>
<dbReference type="Gene3D" id="6.20.210.20">
    <property type="entry name" value="THAP domain"/>
    <property type="match status" value="1"/>
</dbReference>
<dbReference type="AlphaFoldDB" id="A0A026X2W3"/>
<dbReference type="GO" id="GO:0008270">
    <property type="term" value="F:zinc ion binding"/>
    <property type="evidence" value="ECO:0007669"/>
    <property type="project" value="UniProtKB-KW"/>
</dbReference>
<evidence type="ECO:0000313" key="9">
    <source>
        <dbReference type="Proteomes" id="UP000053097"/>
    </source>
</evidence>
<evidence type="ECO:0000256" key="5">
    <source>
        <dbReference type="PROSITE-ProRule" id="PRU00309"/>
    </source>
</evidence>
<dbReference type="GO" id="GO:0043565">
    <property type="term" value="F:sequence-specific DNA binding"/>
    <property type="evidence" value="ECO:0007669"/>
    <property type="project" value="InterPro"/>
</dbReference>
<keyword evidence="9" id="KW-1185">Reference proteome</keyword>
<keyword evidence="3" id="KW-0862">Zinc</keyword>
<dbReference type="PANTHER" id="PTHR46600:SF11">
    <property type="entry name" value="THAP DOMAIN-CONTAINING PROTEIN 10"/>
    <property type="match status" value="1"/>
</dbReference>
<dbReference type="SUPFAM" id="SSF57716">
    <property type="entry name" value="Glucocorticoid receptor-like (DNA-binding domain)"/>
    <property type="match status" value="1"/>
</dbReference>
<gene>
    <name evidence="8" type="ORF">X777_10078</name>
</gene>
<accession>A0A026X2W3</accession>
<feature type="region of interest" description="Disordered" evidence="6">
    <location>
        <begin position="107"/>
        <end position="231"/>
    </location>
</feature>
<evidence type="ECO:0000256" key="2">
    <source>
        <dbReference type="ARBA" id="ARBA00022771"/>
    </source>
</evidence>